<evidence type="ECO:0000313" key="5">
    <source>
        <dbReference type="EMBL" id="ORC87431.1"/>
    </source>
</evidence>
<comment type="caution">
    <text evidence="5">The sequence shown here is derived from an EMBL/GenBank/DDBJ whole genome shotgun (WGS) entry which is preliminary data.</text>
</comment>
<feature type="region of interest" description="Disordered" evidence="3">
    <location>
        <begin position="368"/>
        <end position="405"/>
    </location>
</feature>
<dbReference type="RefSeq" id="XP_028881497.1">
    <property type="nucleotide sequence ID" value="XM_029027277.1"/>
</dbReference>
<dbReference type="Gene3D" id="3.30.160.60">
    <property type="entry name" value="Classic Zinc Finger"/>
    <property type="match status" value="1"/>
</dbReference>
<evidence type="ECO:0000259" key="4">
    <source>
        <dbReference type="PROSITE" id="PS50119"/>
    </source>
</evidence>
<dbReference type="Proteomes" id="UP000192257">
    <property type="component" value="Unassembled WGS sequence"/>
</dbReference>
<evidence type="ECO:0000256" key="1">
    <source>
        <dbReference type="PROSITE-ProRule" id="PRU00024"/>
    </source>
</evidence>
<dbReference type="SUPFAM" id="SSF57845">
    <property type="entry name" value="B-box zinc-binding domain"/>
    <property type="match status" value="1"/>
</dbReference>
<dbReference type="PANTHER" id="PTHR25462:SF229">
    <property type="entry name" value="TRANSCRIPTION INTERMEDIARY FACTOR 1-BETA"/>
    <property type="match status" value="1"/>
</dbReference>
<name>A0A1X0NS54_9TRYP</name>
<keyword evidence="1" id="KW-0479">Metal-binding</keyword>
<feature type="region of interest" description="Disordered" evidence="3">
    <location>
        <begin position="67"/>
        <end position="94"/>
    </location>
</feature>
<dbReference type="OrthoDB" id="6105938at2759"/>
<evidence type="ECO:0000256" key="2">
    <source>
        <dbReference type="SAM" id="Coils"/>
    </source>
</evidence>
<keyword evidence="1" id="KW-0863">Zinc-finger</keyword>
<dbReference type="AlphaFoldDB" id="A0A1X0NS54"/>
<dbReference type="InterPro" id="IPR000315">
    <property type="entry name" value="Znf_B-box"/>
</dbReference>
<feature type="region of interest" description="Disordered" evidence="3">
    <location>
        <begin position="330"/>
        <end position="350"/>
    </location>
</feature>
<dbReference type="EMBL" id="NBCO01000022">
    <property type="protein sequence ID" value="ORC87431.1"/>
    <property type="molecule type" value="Genomic_DNA"/>
</dbReference>
<proteinExistence type="predicted"/>
<dbReference type="GO" id="GO:0006513">
    <property type="term" value="P:protein monoubiquitination"/>
    <property type="evidence" value="ECO:0007669"/>
    <property type="project" value="TreeGrafter"/>
</dbReference>
<dbReference type="PANTHER" id="PTHR25462">
    <property type="entry name" value="BONUS, ISOFORM C-RELATED"/>
    <property type="match status" value="1"/>
</dbReference>
<dbReference type="Pfam" id="PF00643">
    <property type="entry name" value="zf-B_box"/>
    <property type="match status" value="1"/>
</dbReference>
<protein>
    <recommendedName>
        <fullName evidence="4">B box-type domain-containing protein</fullName>
    </recommendedName>
</protein>
<keyword evidence="2" id="KW-0175">Coiled coil</keyword>
<dbReference type="InterPro" id="IPR047153">
    <property type="entry name" value="TRIM45/56/19-like"/>
</dbReference>
<dbReference type="SMART" id="SM00336">
    <property type="entry name" value="BBOX"/>
    <property type="match status" value="1"/>
</dbReference>
<gene>
    <name evidence="5" type="ORF">TM35_000222300</name>
</gene>
<dbReference type="GeneID" id="39987057"/>
<reference evidence="5 6" key="1">
    <citation type="submission" date="2017-03" db="EMBL/GenBank/DDBJ databases">
        <title>An alternative strategy for trypanosome survival in the mammalian bloodstream revealed through genome and transcriptome analysis of the ubiquitous bovine parasite Trypanosoma (Megatrypanum) theileri.</title>
        <authorList>
            <person name="Kelly S."/>
            <person name="Ivens A."/>
            <person name="Mott A."/>
            <person name="O'Neill E."/>
            <person name="Emms D."/>
            <person name="Macleod O."/>
            <person name="Voorheis P."/>
            <person name="Matthews J."/>
            <person name="Matthews K."/>
            <person name="Carrington M."/>
        </authorList>
    </citation>
    <scope>NUCLEOTIDE SEQUENCE [LARGE SCALE GENOMIC DNA]</scope>
    <source>
        <strain evidence="5">Edinburgh</strain>
    </source>
</reference>
<keyword evidence="6" id="KW-1185">Reference proteome</keyword>
<accession>A0A1X0NS54</accession>
<dbReference type="STRING" id="67003.A0A1X0NS54"/>
<organism evidence="5 6">
    <name type="scientific">Trypanosoma theileri</name>
    <dbReference type="NCBI Taxonomy" id="67003"/>
    <lineage>
        <taxon>Eukaryota</taxon>
        <taxon>Discoba</taxon>
        <taxon>Euglenozoa</taxon>
        <taxon>Kinetoplastea</taxon>
        <taxon>Metakinetoplastina</taxon>
        <taxon>Trypanosomatida</taxon>
        <taxon>Trypanosomatidae</taxon>
        <taxon>Trypanosoma</taxon>
    </lineage>
</organism>
<feature type="coiled-coil region" evidence="2">
    <location>
        <begin position="460"/>
        <end position="497"/>
    </location>
</feature>
<dbReference type="PROSITE" id="PS50119">
    <property type="entry name" value="ZF_BBOX"/>
    <property type="match status" value="1"/>
</dbReference>
<dbReference type="VEuPathDB" id="TriTrypDB:TM35_000222300"/>
<evidence type="ECO:0000313" key="6">
    <source>
        <dbReference type="Proteomes" id="UP000192257"/>
    </source>
</evidence>
<feature type="compositionally biased region" description="Low complexity" evidence="3">
    <location>
        <begin position="331"/>
        <end position="350"/>
    </location>
</feature>
<sequence length="867" mass="97800">MFLRLVVYVDDSRTPIPLEDACVHVYNMPDLFMFLEKLLKRPPQLISYWNSDREEYEVLTSLQSLVQHKGKKETSRDRNSDITPSHNNNNISNNTGNGMVVSAHLWVETRPLRLEVVDPDVDAEEYAELKSHVQNWAGNAYVMYSLQNALRVSCPRNERLFDHVRYNGLKGDPERVELLYYTNNSLSSNEVLKRGFERVIEGGGLPPALLSPTIETTSGNEHQEHVKTNKQHPLFVFSSSMTDKGDKEPFSLEPHKVLLCEVAPGRGWLSNVPLSKNLIVPPSGYDSVYFLEEREDGRVVKGIRVGKNHQALPRYVLTIIGKKNDRTKLKNNGVQFGQNTNTTTGNININRVNKANSGSALRTPYEFHRSRSVGSRTSFQGGLPVSPRSSMRSGSAPPMNRRGRRSSLLSSTVTCSVHNGTVLGLWCFKCNHMICPYCASVGEHRGHEVCNVETVAVDVRRKLEDVCHSLSMELDNYQRVQSQLETERDRLQQKQMDAVKAMEAATADLHTLIDAKKKEWIQRMREQSHCLDTPLKEVQRLIKQYKEAITGMEKSYEKAGEDSIQFTDTTHHHSETVTSVVYLMEAPKLLNEGVLFASQRHDSDLEFAIRTAKQVRESESALFHIDFSAVRQMIEQLVPTKGRKYSNTSALMALSPTGMKYSRLSTTPGSTVSKTPLGLSETPPALPPVLKCSNGKIDELLSYDLSEDTVDQARGKVLLRRLTDVRTGYIWCVQNASKYFHPDQRRAVCSGTFRLLDLEWDLRIQSPDGSTGCKSESSKDRPNHSVQDEPVGLFLFPVGHSLRVDFRVSIFSTVSWVEWGVSGWPASFAGKGWGVYPWLPRRELIQTDRLARENTLKICVAPTSGVY</sequence>
<feature type="coiled-coil region" evidence="2">
    <location>
        <begin position="535"/>
        <end position="562"/>
    </location>
</feature>
<dbReference type="GO" id="GO:0008270">
    <property type="term" value="F:zinc ion binding"/>
    <property type="evidence" value="ECO:0007669"/>
    <property type="project" value="UniProtKB-KW"/>
</dbReference>
<feature type="domain" description="B box-type" evidence="4">
    <location>
        <begin position="410"/>
        <end position="452"/>
    </location>
</feature>
<dbReference type="GO" id="GO:0061630">
    <property type="term" value="F:ubiquitin protein ligase activity"/>
    <property type="evidence" value="ECO:0007669"/>
    <property type="project" value="TreeGrafter"/>
</dbReference>
<feature type="compositionally biased region" description="Low complexity" evidence="3">
    <location>
        <begin position="82"/>
        <end position="94"/>
    </location>
</feature>
<evidence type="ECO:0000256" key="3">
    <source>
        <dbReference type="SAM" id="MobiDB-lite"/>
    </source>
</evidence>
<keyword evidence="1" id="KW-0862">Zinc</keyword>